<reference evidence="2" key="1">
    <citation type="submission" date="2023-03" db="UniProtKB">
        <authorList>
            <consortium name="EnsemblPlants"/>
        </authorList>
    </citation>
    <scope>IDENTIFICATION</scope>
</reference>
<dbReference type="AlphaFoldDB" id="A0A9I9EHB6"/>
<dbReference type="Gramene" id="MELO3C033798.2.1">
    <property type="protein sequence ID" value="MELO3C033798.2.1"/>
    <property type="gene ID" value="MELO3C033798.2"/>
</dbReference>
<protein>
    <submittedName>
        <fullName evidence="2">Uncharacterized protein</fullName>
    </submittedName>
</protein>
<name>A0A9I9EHB6_CUCME</name>
<proteinExistence type="predicted"/>
<evidence type="ECO:0000313" key="2">
    <source>
        <dbReference type="EnsemblPlants" id="MELO3C033798.2.1"/>
    </source>
</evidence>
<sequence length="101" mass="11485">MGKKKWISSLKRQRISKIHGRIVSRKVRPESSLTGKRVEREFGGEMTGDGGGSRSNHISQITSLLIIIIVHLKQTTEHVLKLSVSGEEQSENMQNFCRRRD</sequence>
<dbReference type="EnsemblPlants" id="MELO3C033798.2.1">
    <property type="protein sequence ID" value="MELO3C033798.2.1"/>
    <property type="gene ID" value="MELO3C033798.2"/>
</dbReference>
<evidence type="ECO:0000256" key="1">
    <source>
        <dbReference type="SAM" id="MobiDB-lite"/>
    </source>
</evidence>
<accession>A0A9I9EHB6</accession>
<feature type="region of interest" description="Disordered" evidence="1">
    <location>
        <begin position="26"/>
        <end position="55"/>
    </location>
</feature>
<organism evidence="2">
    <name type="scientific">Cucumis melo</name>
    <name type="common">Muskmelon</name>
    <dbReference type="NCBI Taxonomy" id="3656"/>
    <lineage>
        <taxon>Eukaryota</taxon>
        <taxon>Viridiplantae</taxon>
        <taxon>Streptophyta</taxon>
        <taxon>Embryophyta</taxon>
        <taxon>Tracheophyta</taxon>
        <taxon>Spermatophyta</taxon>
        <taxon>Magnoliopsida</taxon>
        <taxon>eudicotyledons</taxon>
        <taxon>Gunneridae</taxon>
        <taxon>Pentapetalae</taxon>
        <taxon>rosids</taxon>
        <taxon>fabids</taxon>
        <taxon>Cucurbitales</taxon>
        <taxon>Cucurbitaceae</taxon>
        <taxon>Benincaseae</taxon>
        <taxon>Cucumis</taxon>
    </lineage>
</organism>